<accession>A0ABX0TX98</accession>
<sequence length="48" mass="5081">MAPATAAAAWMVAAMNISPATSDTKPHPSERIELPRALRGDGERCLFA</sequence>
<keyword evidence="2" id="KW-1185">Reference proteome</keyword>
<evidence type="ECO:0000313" key="1">
    <source>
        <dbReference type="EMBL" id="NIJ09344.1"/>
    </source>
</evidence>
<protein>
    <submittedName>
        <fullName evidence="1">Uncharacterized protein</fullName>
    </submittedName>
</protein>
<dbReference type="Proteomes" id="UP000727456">
    <property type="component" value="Unassembled WGS sequence"/>
</dbReference>
<gene>
    <name evidence="1" type="ORF">FHS31_002976</name>
</gene>
<name>A0ABX0TX98_9SPHN</name>
<comment type="caution">
    <text evidence="1">The sequence shown here is derived from an EMBL/GenBank/DDBJ whole genome shotgun (WGS) entry which is preliminary data.</text>
</comment>
<proteinExistence type="predicted"/>
<reference evidence="1 2" key="1">
    <citation type="submission" date="2020-03" db="EMBL/GenBank/DDBJ databases">
        <title>Genomic Encyclopedia of Type Strains, Phase III (KMG-III): the genomes of soil and plant-associated and newly described type strains.</title>
        <authorList>
            <person name="Whitman W."/>
        </authorList>
    </citation>
    <scope>NUCLEOTIDE SEQUENCE [LARGE SCALE GENOMIC DNA]</scope>
    <source>
        <strain evidence="1 2">CECT 8804</strain>
    </source>
</reference>
<evidence type="ECO:0000313" key="2">
    <source>
        <dbReference type="Proteomes" id="UP000727456"/>
    </source>
</evidence>
<dbReference type="EMBL" id="JAAOZC010000010">
    <property type="protein sequence ID" value="NIJ09344.1"/>
    <property type="molecule type" value="Genomic_DNA"/>
</dbReference>
<organism evidence="1 2">
    <name type="scientific">Sphingomonas vulcanisoli</name>
    <dbReference type="NCBI Taxonomy" id="1658060"/>
    <lineage>
        <taxon>Bacteria</taxon>
        <taxon>Pseudomonadati</taxon>
        <taxon>Pseudomonadota</taxon>
        <taxon>Alphaproteobacteria</taxon>
        <taxon>Sphingomonadales</taxon>
        <taxon>Sphingomonadaceae</taxon>
        <taxon>Sphingomonas</taxon>
    </lineage>
</organism>